<evidence type="ECO:0000256" key="4">
    <source>
        <dbReference type="ARBA" id="ARBA00014657"/>
    </source>
</evidence>
<dbReference type="InterPro" id="IPR014031">
    <property type="entry name" value="Ketoacyl_synth_C"/>
</dbReference>
<evidence type="ECO:0000256" key="12">
    <source>
        <dbReference type="ARBA" id="ARBA00047318"/>
    </source>
</evidence>
<dbReference type="EC" id="2.3.1.179" evidence="3 14"/>
<dbReference type="EMBL" id="PYAV01000002">
    <property type="protein sequence ID" value="PSL50932.1"/>
    <property type="molecule type" value="Genomic_DNA"/>
</dbReference>
<accession>A0A2P8HXH8</accession>
<evidence type="ECO:0000256" key="5">
    <source>
        <dbReference type="ARBA" id="ARBA00022516"/>
    </source>
</evidence>
<comment type="function">
    <text evidence="11 14">Involved in the type II fatty acid elongation cycle. Catalyzes the elongation of a wide range of acyl-ACP by the addition of two carbons from malonyl-ACP to an acyl acceptor. Can efficiently catalyze the conversion of palmitoleoyl-ACP (cis-hexadec-9-enoyl-ACP) to cis-vaccenoyl-ACP (cis-octadec-11-enoyl-ACP), an essential step in the thermal regulation of fatty acid composition.</text>
</comment>
<keyword evidence="5 14" id="KW-0444">Lipid biosynthesis</keyword>
<dbReference type="GO" id="GO:0006633">
    <property type="term" value="P:fatty acid biosynthetic process"/>
    <property type="evidence" value="ECO:0007669"/>
    <property type="project" value="UniProtKB-UniRule"/>
</dbReference>
<keyword evidence="19" id="KW-1185">Reference proteome</keyword>
<evidence type="ECO:0000256" key="16">
    <source>
        <dbReference type="RuleBase" id="RU003694"/>
    </source>
</evidence>
<keyword evidence="10 14" id="KW-0012">Acyltransferase</keyword>
<comment type="similarity">
    <text evidence="2 14 16">Belongs to the thiolase-like superfamily. Beta-ketoacyl-ACP synthases family.</text>
</comment>
<dbReference type="RefSeq" id="WP_106587648.1">
    <property type="nucleotide sequence ID" value="NZ_PYAV01000002.1"/>
</dbReference>
<name>A0A2P8HXH8_9BACI</name>
<keyword evidence="6 14" id="KW-0808">Transferase</keyword>
<dbReference type="OrthoDB" id="9808669at2"/>
<dbReference type="PANTHER" id="PTHR11712">
    <property type="entry name" value="POLYKETIDE SYNTHASE-RELATED"/>
    <property type="match status" value="1"/>
</dbReference>
<keyword evidence="8" id="KW-0443">Lipid metabolism</keyword>
<dbReference type="UniPathway" id="UPA00094"/>
<evidence type="ECO:0000256" key="2">
    <source>
        <dbReference type="ARBA" id="ARBA00008467"/>
    </source>
</evidence>
<dbReference type="Pfam" id="PF02801">
    <property type="entry name" value="Ketoacyl-synt_C"/>
    <property type="match status" value="1"/>
</dbReference>
<evidence type="ECO:0000256" key="3">
    <source>
        <dbReference type="ARBA" id="ARBA00012356"/>
    </source>
</evidence>
<dbReference type="InterPro" id="IPR017568">
    <property type="entry name" value="3-oxoacyl-ACP_synth-2"/>
</dbReference>
<dbReference type="GO" id="GO:0005829">
    <property type="term" value="C:cytosol"/>
    <property type="evidence" value="ECO:0007669"/>
    <property type="project" value="TreeGrafter"/>
</dbReference>
<dbReference type="InterPro" id="IPR000794">
    <property type="entry name" value="Beta-ketoacyl_synthase"/>
</dbReference>
<evidence type="ECO:0000256" key="10">
    <source>
        <dbReference type="ARBA" id="ARBA00023315"/>
    </source>
</evidence>
<dbReference type="AlphaFoldDB" id="A0A2P8HXH8"/>
<evidence type="ECO:0000259" key="17">
    <source>
        <dbReference type="PROSITE" id="PS52004"/>
    </source>
</evidence>
<gene>
    <name evidence="18" type="ORF">B0H94_102209</name>
</gene>
<evidence type="ECO:0000256" key="8">
    <source>
        <dbReference type="ARBA" id="ARBA00023098"/>
    </source>
</evidence>
<dbReference type="PANTHER" id="PTHR11712:SF336">
    <property type="entry name" value="3-OXOACYL-[ACYL-CARRIER-PROTEIN] SYNTHASE, MITOCHONDRIAL"/>
    <property type="match status" value="1"/>
</dbReference>
<dbReference type="Proteomes" id="UP000242310">
    <property type="component" value="Unassembled WGS sequence"/>
</dbReference>
<dbReference type="SMART" id="SM00825">
    <property type="entry name" value="PKS_KS"/>
    <property type="match status" value="1"/>
</dbReference>
<keyword evidence="9 14" id="KW-0275">Fatty acid biosynthesis</keyword>
<comment type="pathway">
    <text evidence="1 14">Lipid metabolism; fatty acid biosynthesis.</text>
</comment>
<dbReference type="InterPro" id="IPR014030">
    <property type="entry name" value="Ketoacyl_synth_N"/>
</dbReference>
<evidence type="ECO:0000256" key="13">
    <source>
        <dbReference type="ARBA" id="ARBA00047659"/>
    </source>
</evidence>
<dbReference type="NCBIfam" id="NF005589">
    <property type="entry name" value="PRK07314.1"/>
    <property type="match status" value="1"/>
</dbReference>
<evidence type="ECO:0000256" key="14">
    <source>
        <dbReference type="PIRNR" id="PIRNR000447"/>
    </source>
</evidence>
<dbReference type="PROSITE" id="PS52004">
    <property type="entry name" value="KS3_2"/>
    <property type="match status" value="1"/>
</dbReference>
<evidence type="ECO:0000256" key="1">
    <source>
        <dbReference type="ARBA" id="ARBA00005194"/>
    </source>
</evidence>
<dbReference type="InterPro" id="IPR016039">
    <property type="entry name" value="Thiolase-like"/>
</dbReference>
<dbReference type="InterPro" id="IPR020841">
    <property type="entry name" value="PKS_Beta-ketoAc_synthase_dom"/>
</dbReference>
<feature type="active site" description="For beta-ketoacyl synthase activity" evidence="15">
    <location>
        <position position="165"/>
    </location>
</feature>
<protein>
    <recommendedName>
        <fullName evidence="4 14">3-oxoacyl-[acyl-carrier-protein] synthase 2</fullName>
        <ecNumber evidence="3 14">2.3.1.179</ecNumber>
    </recommendedName>
</protein>
<dbReference type="GO" id="GO:0004315">
    <property type="term" value="F:3-oxoacyl-[acyl-carrier-protein] synthase activity"/>
    <property type="evidence" value="ECO:0007669"/>
    <property type="project" value="UniProtKB-UniRule"/>
</dbReference>
<dbReference type="NCBIfam" id="TIGR03150">
    <property type="entry name" value="fabF"/>
    <property type="match status" value="1"/>
</dbReference>
<dbReference type="FunFam" id="3.40.47.10:FF:000009">
    <property type="entry name" value="3-oxoacyl-[acyl-carrier-protein] synthase 2"/>
    <property type="match status" value="1"/>
</dbReference>
<feature type="domain" description="Ketosynthase family 3 (KS3)" evidence="17">
    <location>
        <begin position="4"/>
        <end position="411"/>
    </location>
</feature>
<dbReference type="Pfam" id="PF00109">
    <property type="entry name" value="ketoacyl-synt"/>
    <property type="match status" value="1"/>
</dbReference>
<dbReference type="SUPFAM" id="SSF53901">
    <property type="entry name" value="Thiolase-like"/>
    <property type="match status" value="2"/>
</dbReference>
<evidence type="ECO:0000256" key="9">
    <source>
        <dbReference type="ARBA" id="ARBA00023160"/>
    </source>
</evidence>
<dbReference type="PIRSF" id="PIRSF000447">
    <property type="entry name" value="KAS_II"/>
    <property type="match status" value="1"/>
</dbReference>
<proteinExistence type="inferred from homology"/>
<comment type="caution">
    <text evidence="18">The sequence shown here is derived from an EMBL/GenBank/DDBJ whole genome shotgun (WGS) entry which is preliminary data.</text>
</comment>
<dbReference type="Gene3D" id="3.40.47.10">
    <property type="match status" value="2"/>
</dbReference>
<evidence type="ECO:0000313" key="19">
    <source>
        <dbReference type="Proteomes" id="UP000242310"/>
    </source>
</evidence>
<evidence type="ECO:0000313" key="18">
    <source>
        <dbReference type="EMBL" id="PSL50932.1"/>
    </source>
</evidence>
<evidence type="ECO:0000256" key="11">
    <source>
        <dbReference type="ARBA" id="ARBA00024006"/>
    </source>
</evidence>
<evidence type="ECO:0000256" key="15">
    <source>
        <dbReference type="PIRSR" id="PIRSR000447-1"/>
    </source>
</evidence>
<organism evidence="18 19">
    <name type="scientific">Salsuginibacillus halophilus</name>
    <dbReference type="NCBI Taxonomy" id="517424"/>
    <lineage>
        <taxon>Bacteria</taxon>
        <taxon>Bacillati</taxon>
        <taxon>Bacillota</taxon>
        <taxon>Bacilli</taxon>
        <taxon>Bacillales</taxon>
        <taxon>Bacillaceae</taxon>
        <taxon>Salsuginibacillus</taxon>
    </lineage>
</organism>
<keyword evidence="7" id="KW-0276">Fatty acid metabolism</keyword>
<sequence length="414" mass="43585">MTEKQRVVITGIGSVSPLGLDAATSWENAKAGMSGIGPLTRVNEENFPVNVAGEVNDFSAGDYMDPKAARKMDRFTQFAVASALMAVEDAGFEITEENAERVGVWIGSGIGGMETHEEQFYKFMDKGYKRVSPFFVPMMIPDMASGQVSIITGAKGINSCSVTACASGTNSMGDAFKVIQRGDADAMITGGSEAPITSMAVAGFSTAKAVTTSEDPATASRPFDADRDGFVMGEGAAIFMFESLASAKARGAEIYAEIVGYGATGDAYHLTAPAPDGEGAARSMAQAVEDSGLALDAFDYINAHGTSTPYNDQFETKAIKSVFGDHAYKLGVSSTKSMTGHLLGAAGAVEALFTIKAIQESVLPPTVNYKTPDPDCDLDYVPNKKREQPVYAALSNSLGFGGHNATLAFKRFEE</sequence>
<comment type="catalytic activity">
    <reaction evidence="13 14">
        <text>a fatty acyl-[ACP] + malonyl-[ACP] + H(+) = a 3-oxoacyl-[ACP] + holo-[ACP] + CO2</text>
        <dbReference type="Rhea" id="RHEA:22836"/>
        <dbReference type="Rhea" id="RHEA-COMP:9623"/>
        <dbReference type="Rhea" id="RHEA-COMP:9685"/>
        <dbReference type="Rhea" id="RHEA-COMP:9916"/>
        <dbReference type="Rhea" id="RHEA-COMP:14125"/>
        <dbReference type="ChEBI" id="CHEBI:15378"/>
        <dbReference type="ChEBI" id="CHEBI:16526"/>
        <dbReference type="ChEBI" id="CHEBI:64479"/>
        <dbReference type="ChEBI" id="CHEBI:78449"/>
        <dbReference type="ChEBI" id="CHEBI:78776"/>
        <dbReference type="ChEBI" id="CHEBI:138651"/>
    </reaction>
</comment>
<evidence type="ECO:0000256" key="6">
    <source>
        <dbReference type="ARBA" id="ARBA00022679"/>
    </source>
</evidence>
<reference evidence="18 19" key="1">
    <citation type="submission" date="2018-03" db="EMBL/GenBank/DDBJ databases">
        <title>Genomic Encyclopedia of Type Strains, Phase III (KMG-III): the genomes of soil and plant-associated and newly described type strains.</title>
        <authorList>
            <person name="Whitman W."/>
        </authorList>
    </citation>
    <scope>NUCLEOTIDE SEQUENCE [LARGE SCALE GENOMIC DNA]</scope>
    <source>
        <strain evidence="18 19">CGMCC 1.07653</strain>
    </source>
</reference>
<evidence type="ECO:0000256" key="7">
    <source>
        <dbReference type="ARBA" id="ARBA00022832"/>
    </source>
</evidence>
<dbReference type="CDD" id="cd00834">
    <property type="entry name" value="KAS_I_II"/>
    <property type="match status" value="1"/>
</dbReference>
<comment type="catalytic activity">
    <reaction evidence="12 14">
        <text>(9Z)-hexadecenoyl-[ACP] + malonyl-[ACP] + H(+) = 3-oxo-(11Z)-octadecenoyl-[ACP] + holo-[ACP] + CO2</text>
        <dbReference type="Rhea" id="RHEA:55040"/>
        <dbReference type="Rhea" id="RHEA-COMP:9623"/>
        <dbReference type="Rhea" id="RHEA-COMP:9685"/>
        <dbReference type="Rhea" id="RHEA-COMP:10800"/>
        <dbReference type="Rhea" id="RHEA-COMP:14074"/>
        <dbReference type="ChEBI" id="CHEBI:15378"/>
        <dbReference type="ChEBI" id="CHEBI:16526"/>
        <dbReference type="ChEBI" id="CHEBI:64479"/>
        <dbReference type="ChEBI" id="CHEBI:78449"/>
        <dbReference type="ChEBI" id="CHEBI:83989"/>
        <dbReference type="ChEBI" id="CHEBI:138538"/>
        <dbReference type="EC" id="2.3.1.179"/>
    </reaction>
</comment>